<reference evidence="3" key="1">
    <citation type="journal article" date="2019" name="Int. J. Syst. Evol. Microbiol.">
        <title>The Global Catalogue of Microorganisms (GCM) 10K type strain sequencing project: providing services to taxonomists for standard genome sequencing and annotation.</title>
        <authorList>
            <consortium name="The Broad Institute Genomics Platform"/>
            <consortium name="The Broad Institute Genome Sequencing Center for Infectious Disease"/>
            <person name="Wu L."/>
            <person name="Ma J."/>
        </authorList>
    </citation>
    <scope>NUCLEOTIDE SEQUENCE [LARGE SCALE GENOMIC DNA]</scope>
    <source>
        <strain evidence="3">JCM 17927</strain>
    </source>
</reference>
<dbReference type="SMART" id="SM00245">
    <property type="entry name" value="TSPc"/>
    <property type="match status" value="1"/>
</dbReference>
<evidence type="ECO:0000313" key="2">
    <source>
        <dbReference type="EMBL" id="GAA4446047.1"/>
    </source>
</evidence>
<dbReference type="InterPro" id="IPR029045">
    <property type="entry name" value="ClpP/crotonase-like_dom_sf"/>
</dbReference>
<dbReference type="Gene3D" id="3.90.226.10">
    <property type="entry name" value="2-enoyl-CoA Hydratase, Chain A, domain 1"/>
    <property type="match status" value="1"/>
</dbReference>
<gene>
    <name evidence="2" type="ORF">GCM10023189_00760</name>
</gene>
<protein>
    <recommendedName>
        <fullName evidence="1">Tail specific protease domain-containing protein</fullName>
    </recommendedName>
</protein>
<evidence type="ECO:0000313" key="3">
    <source>
        <dbReference type="Proteomes" id="UP001501175"/>
    </source>
</evidence>
<name>A0ABP8M8M5_9BACT</name>
<dbReference type="EMBL" id="BAABHD010000001">
    <property type="protein sequence ID" value="GAA4446047.1"/>
    <property type="molecule type" value="Genomic_DNA"/>
</dbReference>
<dbReference type="PANTHER" id="PTHR32060">
    <property type="entry name" value="TAIL-SPECIFIC PROTEASE"/>
    <property type="match status" value="1"/>
</dbReference>
<proteinExistence type="predicted"/>
<dbReference type="SUPFAM" id="SSF52096">
    <property type="entry name" value="ClpP/crotonase"/>
    <property type="match status" value="1"/>
</dbReference>
<comment type="caution">
    <text evidence="2">The sequence shown here is derived from an EMBL/GenBank/DDBJ whole genome shotgun (WGS) entry which is preliminary data.</text>
</comment>
<keyword evidence="3" id="KW-1185">Reference proteome</keyword>
<sequence length="306" mass="34077">MQKHSLYAKPLDWKTIRDSVHYKARTAKSYSDVFLALVYAYDQLKDHHGMFANTERMHRFPPPRNPSDRMSEGIKKEYLKGPRIKKAMLANQVAYLKIPAMQVTKQDAVDQWANSLRDSLCALLSQTPSALIVDLRMNNGGNSVPMQAGVGSLFGDGIVTYTVDRDKKTFVPTMLTNGVPVDGTKPLATVKNTCGTYPTIPIAVLIGPSTVSSGEILAVAFKERKNTRLFGEPTAGFCNATEGFLFAKNQGYFLLSTSYIADKHKRIYTEQEVKPDVFVRSADNYEDLPSDVTVQAALNWLKQQVD</sequence>
<organism evidence="2 3">
    <name type="scientific">Nibrella saemangeumensis</name>
    <dbReference type="NCBI Taxonomy" id="1084526"/>
    <lineage>
        <taxon>Bacteria</taxon>
        <taxon>Pseudomonadati</taxon>
        <taxon>Bacteroidota</taxon>
        <taxon>Cytophagia</taxon>
        <taxon>Cytophagales</taxon>
        <taxon>Spirosomataceae</taxon>
        <taxon>Nibrella</taxon>
    </lineage>
</organism>
<accession>A0ABP8M8M5</accession>
<dbReference type="Pfam" id="PF03572">
    <property type="entry name" value="Peptidase_S41"/>
    <property type="match status" value="1"/>
</dbReference>
<feature type="domain" description="Tail specific protease" evidence="1">
    <location>
        <begin position="67"/>
        <end position="280"/>
    </location>
</feature>
<evidence type="ECO:0000259" key="1">
    <source>
        <dbReference type="SMART" id="SM00245"/>
    </source>
</evidence>
<dbReference type="Proteomes" id="UP001501175">
    <property type="component" value="Unassembled WGS sequence"/>
</dbReference>
<dbReference type="InterPro" id="IPR005151">
    <property type="entry name" value="Tail-specific_protease"/>
</dbReference>
<dbReference type="PANTHER" id="PTHR32060:SF30">
    <property type="entry name" value="CARBOXY-TERMINAL PROCESSING PROTEASE CTPA"/>
    <property type="match status" value="1"/>
</dbReference>